<evidence type="ECO:0000256" key="5">
    <source>
        <dbReference type="ARBA" id="ARBA00037585"/>
    </source>
</evidence>
<dbReference type="InterPro" id="IPR009011">
    <property type="entry name" value="Man6P_isomerase_rcpt-bd_dom_sf"/>
</dbReference>
<gene>
    <name evidence="10" type="primary">106057013</name>
    <name evidence="13" type="synonym">LOC106057013</name>
</gene>
<dbReference type="GO" id="GO:0005788">
    <property type="term" value="C:endoplasmic reticulum lumen"/>
    <property type="evidence" value="ECO:0007669"/>
    <property type="project" value="TreeGrafter"/>
</dbReference>
<dbReference type="GO" id="GO:0030970">
    <property type="term" value="P:retrograde protein transport, ER to cytosol"/>
    <property type="evidence" value="ECO:0007669"/>
    <property type="project" value="TreeGrafter"/>
</dbReference>
<dbReference type="PROSITE" id="PS51914">
    <property type="entry name" value="MRH"/>
    <property type="match status" value="2"/>
</dbReference>
<evidence type="ECO:0000256" key="2">
    <source>
        <dbReference type="ARBA" id="ARBA00022729"/>
    </source>
</evidence>
<evidence type="ECO:0000256" key="8">
    <source>
        <dbReference type="SAM" id="SignalP"/>
    </source>
</evidence>
<comment type="subcellular location">
    <subcellularLocation>
        <location evidence="1">Endoplasmic reticulum</location>
    </subcellularLocation>
</comment>
<evidence type="ECO:0000256" key="4">
    <source>
        <dbReference type="ARBA" id="ARBA00023157"/>
    </source>
</evidence>
<dbReference type="Proteomes" id="UP001165740">
    <property type="component" value="Chromosome 3"/>
</dbReference>
<reference evidence="13" key="2">
    <citation type="submission" date="2025-04" db="UniProtKB">
        <authorList>
            <consortium name="RefSeq"/>
        </authorList>
    </citation>
    <scope>IDENTIFICATION</scope>
</reference>
<feature type="chain" id="PRO_5044573296" description="Endoplasmic reticulum lectin 1" evidence="8">
    <location>
        <begin position="23"/>
        <end position="467"/>
    </location>
</feature>
<dbReference type="InterPro" id="IPR044865">
    <property type="entry name" value="MRH_dom"/>
</dbReference>
<dbReference type="AlphaFoldDB" id="A0A2C9LTG7"/>
<dbReference type="PANTHER" id="PTHR15414">
    <property type="entry name" value="OS-9-RELATED"/>
    <property type="match status" value="1"/>
</dbReference>
<sequence>MELSKIIFIFFLISINISVIRSITGGNFDPFMDSNLFSIKWQGQLDLTREEVELLGDRHLMITTNAQEQYRCILPDDKKSSKESSPQHDGPSVDEIMKPLFKQTHCSYRIESYWTYELCHGRHLKQYHESKEQGMQPKLQEYYLGYGNHRESMTEERRLAEQSSSPPVREVEGISLPYYEVVMNDGTKCDLTGVPRKVHVLYVCHQEGRGEVYEFKESSTCVYEVVVLSALLCKHPNYKPKTPSVSEIRCHAMEGSPLKPSQLTSLEYEARHLQTAGQDYMNEENVLEERKPKFIRKHPEDKEDVQKLPPDPQSQLGALTDKQTLLNILTGSQCLRGGSGWWKHELCFGKFIKQFHVEAGKESNIFLGYWDKDKHLAWLEANPNKRPRPADSRKYVSLYYSDGDVCDLTKKPRSCEVRLKCVQNDKMPHAVALSLSEPEPCQYFLTVESALFCPIMKDADENGLFNV</sequence>
<protein>
    <recommendedName>
        <fullName evidence="6">Endoplasmic reticulum lectin 1</fullName>
    </recommendedName>
    <alternativeName>
        <fullName evidence="7">ER lectin</fullName>
    </alternativeName>
</protein>
<dbReference type="PANTHER" id="PTHR15414:SF0">
    <property type="entry name" value="ENDOPLASMIC RETICULUM LECTIN 1"/>
    <property type="match status" value="1"/>
</dbReference>
<keyword evidence="4" id="KW-1015">Disulfide bond</keyword>
<evidence type="ECO:0000256" key="3">
    <source>
        <dbReference type="ARBA" id="ARBA00022824"/>
    </source>
</evidence>
<feature type="signal peptide" evidence="8">
    <location>
        <begin position="1"/>
        <end position="22"/>
    </location>
</feature>
<dbReference type="GeneID" id="106057013"/>
<keyword evidence="12" id="KW-1185">Reference proteome</keyword>
<evidence type="ECO:0000313" key="13">
    <source>
        <dbReference type="RefSeq" id="XP_013069475.1"/>
    </source>
</evidence>
<keyword evidence="2 8" id="KW-0732">Signal</keyword>
<keyword evidence="3" id="KW-0256">Endoplasmic reticulum</keyword>
<evidence type="ECO:0000313" key="10">
    <source>
        <dbReference type="EnsemblMetazoa" id="BGLB034797-PA"/>
    </source>
</evidence>
<evidence type="ECO:0000256" key="7">
    <source>
        <dbReference type="ARBA" id="ARBA00041661"/>
    </source>
</evidence>
<dbReference type="InterPro" id="IPR045149">
    <property type="entry name" value="OS-9-like"/>
</dbReference>
<evidence type="ECO:0000259" key="9">
    <source>
        <dbReference type="PROSITE" id="PS51914"/>
    </source>
</evidence>
<name>A0A2C9LTG7_BIOGL</name>
<dbReference type="SUPFAM" id="SSF50911">
    <property type="entry name" value="Mannose 6-phosphate receptor domain"/>
    <property type="match status" value="2"/>
</dbReference>
<dbReference type="KEGG" id="bgt:106057013"/>
<evidence type="ECO:0000256" key="6">
    <source>
        <dbReference type="ARBA" id="ARBA00041108"/>
    </source>
</evidence>
<reference evidence="10" key="1">
    <citation type="submission" date="2020-05" db="UniProtKB">
        <authorList>
            <consortium name="EnsemblMetazoa"/>
        </authorList>
    </citation>
    <scope>IDENTIFICATION</scope>
    <source>
        <strain evidence="10">BB02</strain>
    </source>
</reference>
<comment type="function">
    <text evidence="5">Probable lectin that binds selectively to improperly folded lumenal proteins. May function in endoplasmic reticulum quality control and endoplasmic reticulum-associated degradation (ERAD) of both non-glycosylated proteins and glycoproteins.</text>
</comment>
<accession>A0A2C9LTG7</accession>
<dbReference type="OMA" id="HGKDDIY"/>
<evidence type="ECO:0000256" key="1">
    <source>
        <dbReference type="ARBA" id="ARBA00004240"/>
    </source>
</evidence>
<feature type="domain" description="MRH" evidence="9">
    <location>
        <begin position="104"/>
        <end position="235"/>
    </location>
</feature>
<dbReference type="InterPro" id="IPR012913">
    <property type="entry name" value="OS9-like_dom"/>
</dbReference>
<dbReference type="Pfam" id="PF07915">
    <property type="entry name" value="PRKCSH"/>
    <property type="match status" value="2"/>
</dbReference>
<dbReference type="STRING" id="6526.A0A2C9LTG7"/>
<dbReference type="Proteomes" id="UP000076420">
    <property type="component" value="Unassembled WGS sequence"/>
</dbReference>
<dbReference type="EnsemblMetazoa" id="BGLB034797-RA">
    <property type="protein sequence ID" value="BGLB034797-PA"/>
    <property type="gene ID" value="BGLB034797"/>
</dbReference>
<dbReference type="Gene3D" id="2.70.130.10">
    <property type="entry name" value="Mannose-6-phosphate receptor binding domain"/>
    <property type="match status" value="2"/>
</dbReference>
<evidence type="ECO:0000313" key="11">
    <source>
        <dbReference type="Proteomes" id="UP000076420"/>
    </source>
</evidence>
<dbReference type="GO" id="GO:0030968">
    <property type="term" value="P:endoplasmic reticulum unfolded protein response"/>
    <property type="evidence" value="ECO:0007669"/>
    <property type="project" value="InterPro"/>
</dbReference>
<dbReference type="RefSeq" id="XP_013069475.1">
    <property type="nucleotide sequence ID" value="XM_013214021.2"/>
</dbReference>
<proteinExistence type="predicted"/>
<dbReference type="VEuPathDB" id="VectorBase:BGLB034797"/>
<feature type="domain" description="MRH" evidence="9">
    <location>
        <begin position="332"/>
        <end position="455"/>
    </location>
</feature>
<dbReference type="VEuPathDB" id="VectorBase:BGLAX_044715"/>
<organism evidence="10 11">
    <name type="scientific">Biomphalaria glabrata</name>
    <name type="common">Bloodfluke planorb</name>
    <name type="synonym">Freshwater snail</name>
    <dbReference type="NCBI Taxonomy" id="6526"/>
    <lineage>
        <taxon>Eukaryota</taxon>
        <taxon>Metazoa</taxon>
        <taxon>Spiralia</taxon>
        <taxon>Lophotrochozoa</taxon>
        <taxon>Mollusca</taxon>
        <taxon>Gastropoda</taxon>
        <taxon>Heterobranchia</taxon>
        <taxon>Euthyneura</taxon>
        <taxon>Panpulmonata</taxon>
        <taxon>Hygrophila</taxon>
        <taxon>Lymnaeoidea</taxon>
        <taxon>Planorbidae</taxon>
        <taxon>Biomphalaria</taxon>
    </lineage>
</organism>
<evidence type="ECO:0000313" key="12">
    <source>
        <dbReference type="Proteomes" id="UP001165740"/>
    </source>
</evidence>
<dbReference type="FunFam" id="2.70.130.10:FF:000001">
    <property type="entry name" value="Endoplasmic reticulum lectin 1"/>
    <property type="match status" value="1"/>
</dbReference>
<dbReference type="OrthoDB" id="239053at2759"/>